<dbReference type="OrthoDB" id="8549434at2"/>
<proteinExistence type="predicted"/>
<dbReference type="PROSITE" id="PS51257">
    <property type="entry name" value="PROKAR_LIPOPROTEIN"/>
    <property type="match status" value="1"/>
</dbReference>
<dbReference type="Gene3D" id="2.30.42.10">
    <property type="match status" value="1"/>
</dbReference>
<dbReference type="Proteomes" id="UP000181998">
    <property type="component" value="Unassembled WGS sequence"/>
</dbReference>
<dbReference type="PROSITE" id="PS50005">
    <property type="entry name" value="TPR"/>
    <property type="match status" value="7"/>
</dbReference>
<dbReference type="InterPro" id="IPR024983">
    <property type="entry name" value="CHAT_dom"/>
</dbReference>
<evidence type="ECO:0000313" key="5">
    <source>
        <dbReference type="EMBL" id="SEP70245.1"/>
    </source>
</evidence>
<dbReference type="InterPro" id="IPR001478">
    <property type="entry name" value="PDZ"/>
</dbReference>
<dbReference type="Pfam" id="PF12770">
    <property type="entry name" value="CHAT"/>
    <property type="match status" value="1"/>
</dbReference>
<dbReference type="PROSITE" id="PS50106">
    <property type="entry name" value="PDZ"/>
    <property type="match status" value="1"/>
</dbReference>
<dbReference type="Gene3D" id="1.25.40.10">
    <property type="entry name" value="Tetratricopeptide repeat domain"/>
    <property type="match status" value="3"/>
</dbReference>
<accession>A0A1H9A0W0</accession>
<gene>
    <name evidence="5" type="ORF">SAMN05421510_100249</name>
</gene>
<feature type="signal peptide" evidence="3">
    <location>
        <begin position="1"/>
        <end position="20"/>
    </location>
</feature>
<dbReference type="Pfam" id="PF13176">
    <property type="entry name" value="TPR_7"/>
    <property type="match status" value="1"/>
</dbReference>
<feature type="repeat" description="TPR" evidence="1">
    <location>
        <begin position="313"/>
        <end position="346"/>
    </location>
</feature>
<organism evidence="5 6">
    <name type="scientific">Nitrosomonas ureae</name>
    <dbReference type="NCBI Taxonomy" id="44577"/>
    <lineage>
        <taxon>Bacteria</taxon>
        <taxon>Pseudomonadati</taxon>
        <taxon>Pseudomonadota</taxon>
        <taxon>Betaproteobacteria</taxon>
        <taxon>Nitrosomonadales</taxon>
        <taxon>Nitrosomonadaceae</taxon>
        <taxon>Nitrosomonas</taxon>
    </lineage>
</organism>
<feature type="repeat" description="TPR" evidence="1">
    <location>
        <begin position="273"/>
        <end position="306"/>
    </location>
</feature>
<keyword evidence="3" id="KW-0732">Signal</keyword>
<keyword evidence="2" id="KW-0175">Coiled coil</keyword>
<name>A0A1H9A0W0_9PROT</name>
<evidence type="ECO:0000259" key="4">
    <source>
        <dbReference type="PROSITE" id="PS50106"/>
    </source>
</evidence>
<feature type="repeat" description="TPR" evidence="1">
    <location>
        <begin position="473"/>
        <end position="506"/>
    </location>
</feature>
<feature type="repeat" description="TPR" evidence="1">
    <location>
        <begin position="393"/>
        <end position="426"/>
    </location>
</feature>
<reference evidence="5 6" key="1">
    <citation type="submission" date="2016-10" db="EMBL/GenBank/DDBJ databases">
        <authorList>
            <person name="de Groot N.N."/>
        </authorList>
    </citation>
    <scope>NUCLEOTIDE SEQUENCE [LARGE SCALE GENOMIC DNA]</scope>
    <source>
        <strain evidence="5 6">Nm9</strain>
    </source>
</reference>
<dbReference type="STRING" id="44577.ATY38_11555"/>
<dbReference type="SMART" id="SM00028">
    <property type="entry name" value="TPR"/>
    <property type="match status" value="11"/>
</dbReference>
<dbReference type="EMBL" id="FOFX01000002">
    <property type="protein sequence ID" value="SEP70245.1"/>
    <property type="molecule type" value="Genomic_DNA"/>
</dbReference>
<evidence type="ECO:0000256" key="2">
    <source>
        <dbReference type="SAM" id="Coils"/>
    </source>
</evidence>
<feature type="chain" id="PRO_5010384559" evidence="3">
    <location>
        <begin position="21"/>
        <end position="1096"/>
    </location>
</feature>
<dbReference type="Pfam" id="PF13180">
    <property type="entry name" value="PDZ_2"/>
    <property type="match status" value="1"/>
</dbReference>
<feature type="coiled-coil region" evidence="2">
    <location>
        <begin position="691"/>
        <end position="752"/>
    </location>
</feature>
<dbReference type="PANTHER" id="PTHR10098">
    <property type="entry name" value="RAPSYN-RELATED"/>
    <property type="match status" value="1"/>
</dbReference>
<dbReference type="SUPFAM" id="SSF48452">
    <property type="entry name" value="TPR-like"/>
    <property type="match status" value="3"/>
</dbReference>
<dbReference type="SUPFAM" id="SSF50156">
    <property type="entry name" value="PDZ domain-like"/>
    <property type="match status" value="1"/>
</dbReference>
<evidence type="ECO:0000313" key="6">
    <source>
        <dbReference type="Proteomes" id="UP000181998"/>
    </source>
</evidence>
<dbReference type="InterPro" id="IPR036034">
    <property type="entry name" value="PDZ_sf"/>
</dbReference>
<dbReference type="InterPro" id="IPR011717">
    <property type="entry name" value="TPR-4"/>
</dbReference>
<dbReference type="PANTHER" id="PTHR10098:SF108">
    <property type="entry name" value="TETRATRICOPEPTIDE REPEAT PROTEIN 28"/>
    <property type="match status" value="1"/>
</dbReference>
<dbReference type="Pfam" id="PF13424">
    <property type="entry name" value="TPR_12"/>
    <property type="match status" value="4"/>
</dbReference>
<evidence type="ECO:0000256" key="1">
    <source>
        <dbReference type="PROSITE-ProRule" id="PRU00339"/>
    </source>
</evidence>
<dbReference type="Pfam" id="PF07721">
    <property type="entry name" value="TPR_4"/>
    <property type="match status" value="1"/>
</dbReference>
<protein>
    <submittedName>
        <fullName evidence="5">CHAT domain-containing protein</fullName>
    </submittedName>
</protein>
<dbReference type="GO" id="GO:0042802">
    <property type="term" value="F:identical protein binding"/>
    <property type="evidence" value="ECO:0007669"/>
    <property type="project" value="InterPro"/>
</dbReference>
<sequence>MKTVWIHLLLILLLFGCAQTGQKTSITVHSDNSQAQAADLQQAMLKQARTFRQSHPELLGEAKGVLVIDVESGTQAEKAGLQSGDILLTHDDTFLNSYEHLIELHVTKADNEAVTLTYLRNRELHNAALKGGKIGFLIGSLIPSEAELSTQQMQLLRERGNKAYRQSHSREALQHFKQGLEIASAQKQKDWQSNFQGYLGLVYQSLGEYSQALNYHQQSLFIARQISDRKGEAYSLLNLGSVYFHLSLYPQALDYYLQSLNIYREIGDSIGEASSLTNLGDAYRVLGQYKQALDYHQQSLAIMRDLNMRKGEAYSLLNLGSVYFHLSLYPQALDYYLQSLYIYRESGDRNGEASSLNNASNVYKVLGQNPQALDYYLQSVSIYREIGDRNGEASSLNNLGSMYESLGQYPQALDFLQQSLAIKNEIGDRNGEADSLNNLGNVYRVLGQYPQALDYLQQSLAIKNEIGDRKGEAISLNNLGSVYRVLGQYPQALDYYQQSLVINRELGDRDGEANSLGNLGNMYRVLGQYPQALDAYRKAANTFTHIKVPESLWRAWYGISIASYRLDQIHAAILAGKQAVNTLQGLRTGNLTLQQNLQQSFLVDKTFVYHRLAKILIEQGRLAEAEQVMAMLKEEEYFDFIQRDSKDDTRTTQVGYTQVEKGIIKQIVQFSTQLVSRGKEYDRLTHLSQIDDQAKTRLAEVEKELEHAQDQFLNVLSSLEGYFKQVGGDRAVEFGERQLAQLERQQDLLRRHQSVIVTTVATKDKLHLILTTPEVQLARESAITEKDLNDLVKRFRNALKHPGSNPVPLAQELYDHLVKPLEKDLQQTQAKTLMWSLDGVLRYIPLATLHDGQQFLIEKYNLSLYTAAAQNNLYENNVSAWRVAGLGVSQAHPGFEALPSVPNELRNIIRQNDNDLLGVLPGEIHLDQAFNRDSFKSVIRAGFPVLHIASHFKLQPGDGSLSTLLLGDGDLLSIDEFRRQAAFKLHGVDLLTLSACDTAVGDKGTGGEVESFAVMAQLRGANGVLASLWRVEDESTGLLMKRLYRLRSENMQLSKAEALRRAQIAMLKGDLKAKEGGHDFRHPYFWAPFVMMGNWL</sequence>
<keyword evidence="1" id="KW-0802">TPR repeat</keyword>
<dbReference type="RefSeq" id="WP_074719561.1">
    <property type="nucleotide sequence ID" value="NZ_FOFX01000002.1"/>
</dbReference>
<feature type="repeat" description="TPR" evidence="1">
    <location>
        <begin position="513"/>
        <end position="546"/>
    </location>
</feature>
<dbReference type="AlphaFoldDB" id="A0A1H9A0W0"/>
<feature type="repeat" description="TPR" evidence="1">
    <location>
        <begin position="433"/>
        <end position="466"/>
    </location>
</feature>
<feature type="domain" description="PDZ" evidence="4">
    <location>
        <begin position="64"/>
        <end position="122"/>
    </location>
</feature>
<dbReference type="InterPro" id="IPR019734">
    <property type="entry name" value="TPR_rpt"/>
</dbReference>
<evidence type="ECO:0000256" key="3">
    <source>
        <dbReference type="SAM" id="SignalP"/>
    </source>
</evidence>
<feature type="repeat" description="TPR" evidence="1">
    <location>
        <begin position="233"/>
        <end position="266"/>
    </location>
</feature>
<dbReference type="InterPro" id="IPR011990">
    <property type="entry name" value="TPR-like_helical_dom_sf"/>
</dbReference>